<dbReference type="CDD" id="cd00085">
    <property type="entry name" value="HNHc"/>
    <property type="match status" value="1"/>
</dbReference>
<dbReference type="Pfam" id="PF03235">
    <property type="entry name" value="GmrSD_N"/>
    <property type="match status" value="1"/>
</dbReference>
<gene>
    <name evidence="3" type="ORF">A2911_00140</name>
</gene>
<dbReference type="InterPro" id="IPR002711">
    <property type="entry name" value="HNH"/>
</dbReference>
<evidence type="ECO:0000256" key="1">
    <source>
        <dbReference type="SAM" id="MobiDB-lite"/>
    </source>
</evidence>
<dbReference type="GO" id="GO:0003676">
    <property type="term" value="F:nucleic acid binding"/>
    <property type="evidence" value="ECO:0007669"/>
    <property type="project" value="InterPro"/>
</dbReference>
<protein>
    <recommendedName>
        <fullName evidence="2">HNH nuclease domain-containing protein</fullName>
    </recommendedName>
</protein>
<dbReference type="PANTHER" id="PTHR39639">
    <property type="entry name" value="CHROMOSOME 16, WHOLE GENOME SHOTGUN SEQUENCE"/>
    <property type="match status" value="1"/>
</dbReference>
<evidence type="ECO:0000259" key="2">
    <source>
        <dbReference type="SMART" id="SM00507"/>
    </source>
</evidence>
<dbReference type="InterPro" id="IPR004919">
    <property type="entry name" value="GmrSD_N"/>
</dbReference>
<dbReference type="AlphaFoldDB" id="A0A1F6X8D1"/>
<feature type="domain" description="HNH nuclease" evidence="2">
    <location>
        <begin position="347"/>
        <end position="405"/>
    </location>
</feature>
<feature type="compositionally biased region" description="Basic and acidic residues" evidence="1">
    <location>
        <begin position="14"/>
        <end position="26"/>
    </location>
</feature>
<dbReference type="InterPro" id="IPR003615">
    <property type="entry name" value="HNH_nuc"/>
</dbReference>
<dbReference type="GO" id="GO:0008270">
    <property type="term" value="F:zinc ion binding"/>
    <property type="evidence" value="ECO:0007669"/>
    <property type="project" value="InterPro"/>
</dbReference>
<evidence type="ECO:0000313" key="3">
    <source>
        <dbReference type="EMBL" id="OGI90389.1"/>
    </source>
</evidence>
<name>A0A1F6X8D1_9BACT</name>
<dbReference type="EMBL" id="MFUW01000013">
    <property type="protein sequence ID" value="OGI90389.1"/>
    <property type="molecule type" value="Genomic_DNA"/>
</dbReference>
<dbReference type="PANTHER" id="PTHR39639:SF1">
    <property type="entry name" value="DUF262 DOMAIN-CONTAINING PROTEIN"/>
    <property type="match status" value="1"/>
</dbReference>
<accession>A0A1F6X8D1</accession>
<dbReference type="Gene3D" id="1.10.30.50">
    <property type="match status" value="1"/>
</dbReference>
<dbReference type="Pfam" id="PF01844">
    <property type="entry name" value="HNH"/>
    <property type="match status" value="1"/>
</dbReference>
<feature type="region of interest" description="Disordered" evidence="1">
    <location>
        <begin position="1"/>
        <end position="29"/>
    </location>
</feature>
<evidence type="ECO:0000313" key="4">
    <source>
        <dbReference type="Proteomes" id="UP000176814"/>
    </source>
</evidence>
<reference evidence="3 4" key="1">
    <citation type="journal article" date="2016" name="Nat. Commun.">
        <title>Thousands of microbial genomes shed light on interconnected biogeochemical processes in an aquifer system.</title>
        <authorList>
            <person name="Anantharaman K."/>
            <person name="Brown C.T."/>
            <person name="Hug L.A."/>
            <person name="Sharon I."/>
            <person name="Castelle C.J."/>
            <person name="Probst A.J."/>
            <person name="Thomas B.C."/>
            <person name="Singh A."/>
            <person name="Wilkins M.J."/>
            <person name="Karaoz U."/>
            <person name="Brodie E.L."/>
            <person name="Williams K.H."/>
            <person name="Hubbard S.S."/>
            <person name="Banfield J.F."/>
        </authorList>
    </citation>
    <scope>NUCLEOTIDE SEQUENCE [LARGE SCALE GENOMIC DNA]</scope>
</reference>
<comment type="caution">
    <text evidence="3">The sequence shown here is derived from an EMBL/GenBank/DDBJ whole genome shotgun (WGS) entry which is preliminary data.</text>
</comment>
<dbReference type="GO" id="GO:0004519">
    <property type="term" value="F:endonuclease activity"/>
    <property type="evidence" value="ECO:0007669"/>
    <property type="project" value="InterPro"/>
</dbReference>
<organism evidence="3 4">
    <name type="scientific">Candidatus Nomurabacteria bacterium RIFCSPLOWO2_01_FULL_40_15</name>
    <dbReference type="NCBI Taxonomy" id="1801772"/>
    <lineage>
        <taxon>Bacteria</taxon>
        <taxon>Candidatus Nomuraibacteriota</taxon>
    </lineage>
</organism>
<proteinExistence type="predicted"/>
<dbReference type="SMART" id="SM00507">
    <property type="entry name" value="HNHc"/>
    <property type="match status" value="1"/>
</dbReference>
<dbReference type="Proteomes" id="UP000176814">
    <property type="component" value="Unassembled WGS sequence"/>
</dbReference>
<sequence>MKRYSDSKPISSLIRREDKTDPKPEYQRGPVWSKKQKQLLIDTILRDLDIPKFYLRAVNGGQYEWEVVDGQQRLRSIWEFRRSEYKISNDAEPVGEIEIANLTYANLPEELKDKFDSYALDLVILENATLDEVEEMFVRLQNGSTLKAAERRNALPGNMKLFIRELAKHDFFNNCGFKNKRFDFDQVAAQCMLLELNGGVRNIKNTDLEKMYLENDDFNSESSEAKKINKVLNYMVRTFPEKTPELKQGNVISLYIIVSMLLEKYAIPDYESRIGKWFIEFETKRFADLDLPEDQRDSEMVAYQNAVGHSSDAIESLEYRNKILAREFFSTFDEILPLDETREFSYGQKLAIFRRDKSLCQLKIKCAGKKLGWDDDWHIDHKIAFSKGGGTTVANGQLACAECNLAKGSKD</sequence>